<evidence type="ECO:0000259" key="8">
    <source>
        <dbReference type="PROSITE" id="PS50928"/>
    </source>
</evidence>
<dbReference type="EMBL" id="SMRT01000003">
    <property type="protein sequence ID" value="TDF98788.1"/>
    <property type="molecule type" value="Genomic_DNA"/>
</dbReference>
<feature type="transmembrane region" description="Helical" evidence="7">
    <location>
        <begin position="243"/>
        <end position="260"/>
    </location>
</feature>
<dbReference type="Gene3D" id="1.10.3720.10">
    <property type="entry name" value="MetI-like"/>
    <property type="match status" value="1"/>
</dbReference>
<name>A0A4R5KUJ0_9BACL</name>
<evidence type="ECO:0000313" key="9">
    <source>
        <dbReference type="EMBL" id="TDF98788.1"/>
    </source>
</evidence>
<evidence type="ECO:0000256" key="2">
    <source>
        <dbReference type="ARBA" id="ARBA00022448"/>
    </source>
</evidence>
<evidence type="ECO:0000256" key="4">
    <source>
        <dbReference type="ARBA" id="ARBA00022692"/>
    </source>
</evidence>
<keyword evidence="5 7" id="KW-1133">Transmembrane helix</keyword>
<dbReference type="InterPro" id="IPR035906">
    <property type="entry name" value="MetI-like_sf"/>
</dbReference>
<feature type="transmembrane region" description="Helical" evidence="7">
    <location>
        <begin position="35"/>
        <end position="53"/>
    </location>
</feature>
<keyword evidence="2 7" id="KW-0813">Transport</keyword>
<feature type="domain" description="ABC transmembrane type-1" evidence="8">
    <location>
        <begin position="83"/>
        <end position="267"/>
    </location>
</feature>
<dbReference type="Proteomes" id="UP000295636">
    <property type="component" value="Unassembled WGS sequence"/>
</dbReference>
<dbReference type="PANTHER" id="PTHR30151">
    <property type="entry name" value="ALKANE SULFONATE ABC TRANSPORTER-RELATED, MEMBRANE SUBUNIT"/>
    <property type="match status" value="1"/>
</dbReference>
<dbReference type="AlphaFoldDB" id="A0A4R5KUJ0"/>
<evidence type="ECO:0000256" key="3">
    <source>
        <dbReference type="ARBA" id="ARBA00022475"/>
    </source>
</evidence>
<dbReference type="CDD" id="cd06261">
    <property type="entry name" value="TM_PBP2"/>
    <property type="match status" value="1"/>
</dbReference>
<feature type="transmembrane region" description="Helical" evidence="7">
    <location>
        <begin position="128"/>
        <end position="147"/>
    </location>
</feature>
<dbReference type="Pfam" id="PF00528">
    <property type="entry name" value="BPD_transp_1"/>
    <property type="match status" value="1"/>
</dbReference>
<feature type="transmembrane region" description="Helical" evidence="7">
    <location>
        <begin position="153"/>
        <end position="176"/>
    </location>
</feature>
<evidence type="ECO:0000256" key="5">
    <source>
        <dbReference type="ARBA" id="ARBA00022989"/>
    </source>
</evidence>
<evidence type="ECO:0000313" key="10">
    <source>
        <dbReference type="Proteomes" id="UP000295636"/>
    </source>
</evidence>
<feature type="transmembrane region" description="Helical" evidence="7">
    <location>
        <begin position="197"/>
        <end position="223"/>
    </location>
</feature>
<dbReference type="GO" id="GO:0005886">
    <property type="term" value="C:plasma membrane"/>
    <property type="evidence" value="ECO:0007669"/>
    <property type="project" value="UniProtKB-SubCell"/>
</dbReference>
<comment type="similarity">
    <text evidence="7">Belongs to the binding-protein-dependent transport system permease family.</text>
</comment>
<evidence type="ECO:0000256" key="1">
    <source>
        <dbReference type="ARBA" id="ARBA00004651"/>
    </source>
</evidence>
<dbReference type="PANTHER" id="PTHR30151:SF38">
    <property type="entry name" value="ALIPHATIC SULFONATES TRANSPORT PERMEASE PROTEIN SSUC-RELATED"/>
    <property type="match status" value="1"/>
</dbReference>
<dbReference type="GO" id="GO:0042918">
    <property type="term" value="P:alkanesulfonate transmembrane transport"/>
    <property type="evidence" value="ECO:0007669"/>
    <property type="project" value="UniProtKB-ARBA"/>
</dbReference>
<keyword evidence="4 7" id="KW-0812">Transmembrane</keyword>
<proteinExistence type="inferred from homology"/>
<accession>A0A4R5KUJ0</accession>
<gene>
    <name evidence="9" type="ORF">E1757_09725</name>
</gene>
<organism evidence="9 10">
    <name type="scientific">Paenibacillus piri</name>
    <dbReference type="NCBI Taxonomy" id="2547395"/>
    <lineage>
        <taxon>Bacteria</taxon>
        <taxon>Bacillati</taxon>
        <taxon>Bacillota</taxon>
        <taxon>Bacilli</taxon>
        <taxon>Bacillales</taxon>
        <taxon>Paenibacillaceae</taxon>
        <taxon>Paenibacillus</taxon>
    </lineage>
</organism>
<keyword evidence="3" id="KW-1003">Cell membrane</keyword>
<reference evidence="9 10" key="1">
    <citation type="submission" date="2019-03" db="EMBL/GenBank/DDBJ databases">
        <title>This is whole genome sequence of Paenibacillus sp MS74 strain.</title>
        <authorList>
            <person name="Trinh H.N."/>
        </authorList>
    </citation>
    <scope>NUCLEOTIDE SEQUENCE [LARGE SCALE GENOMIC DNA]</scope>
    <source>
        <strain evidence="9 10">MS74</strain>
    </source>
</reference>
<comment type="caution">
    <text evidence="9">The sequence shown here is derived from an EMBL/GenBank/DDBJ whole genome shotgun (WGS) entry which is preliminary data.</text>
</comment>
<dbReference type="SUPFAM" id="SSF161098">
    <property type="entry name" value="MetI-like"/>
    <property type="match status" value="1"/>
</dbReference>
<dbReference type="InterPro" id="IPR000515">
    <property type="entry name" value="MetI-like"/>
</dbReference>
<comment type="subcellular location">
    <subcellularLocation>
        <location evidence="1 7">Cell membrane</location>
        <topology evidence="1 7">Multi-pass membrane protein</topology>
    </subcellularLocation>
</comment>
<dbReference type="FunFam" id="1.10.3720.10:FF:000003">
    <property type="entry name" value="Aliphatic sulfonate ABC transporter permease"/>
    <property type="match status" value="1"/>
</dbReference>
<dbReference type="OrthoDB" id="9804353at2"/>
<dbReference type="RefSeq" id="WP_133227179.1">
    <property type="nucleotide sequence ID" value="NZ_SMRT01000003.1"/>
</dbReference>
<feature type="transmembrane region" description="Helical" evidence="7">
    <location>
        <begin position="94"/>
        <end position="116"/>
    </location>
</feature>
<keyword evidence="10" id="KW-1185">Reference proteome</keyword>
<evidence type="ECO:0000256" key="7">
    <source>
        <dbReference type="RuleBase" id="RU363032"/>
    </source>
</evidence>
<sequence length="283" mass="30912">MSKSETLTAQPVLSVGREKRENQVKNGSKHEKWAIALRGAALPLSVLILWQIAGMAGLVSKTLLPTPAAIAESFWELTVSGELLKHLQISVSRAAIGFLLGGGLGLLFGITTGLFGRFEQSVDPTVQMLRMIPHLAITPLFILWFGFGELSKILLIAKGAFFPLYVNAFLGVRNADSKLFDVARILEFSRWKQITRLVIPAALPNLLLGLRLSLGVSWLGLVAAELMGSSEGVGYLIMDARQFSQTSIVFVGIIIFALVGKGTDSIVRYLEKKLLKWRDTYSG</sequence>
<evidence type="ECO:0000256" key="6">
    <source>
        <dbReference type="ARBA" id="ARBA00023136"/>
    </source>
</evidence>
<dbReference type="PROSITE" id="PS50928">
    <property type="entry name" value="ABC_TM1"/>
    <property type="match status" value="1"/>
</dbReference>
<protein>
    <submittedName>
        <fullName evidence="9">ABC transporter permease</fullName>
    </submittedName>
</protein>
<keyword evidence="6 7" id="KW-0472">Membrane</keyword>